<dbReference type="Proteomes" id="UP000008237">
    <property type="component" value="Unassembled WGS sequence"/>
</dbReference>
<protein>
    <submittedName>
        <fullName evidence="1">Uncharacterized protein</fullName>
    </submittedName>
</protein>
<dbReference type="InParanoid" id="E2BYZ4"/>
<gene>
    <name evidence="1" type="ORF">EAI_12112</name>
</gene>
<dbReference type="AlphaFoldDB" id="E2BYZ4"/>
<name>E2BYZ4_HARSA</name>
<dbReference type="OMA" id="FECHARS"/>
<reference evidence="1 2" key="1">
    <citation type="journal article" date="2010" name="Science">
        <title>Genomic comparison of the ants Camponotus floridanus and Harpegnathos saltator.</title>
        <authorList>
            <person name="Bonasio R."/>
            <person name="Zhang G."/>
            <person name="Ye C."/>
            <person name="Mutti N.S."/>
            <person name="Fang X."/>
            <person name="Qin N."/>
            <person name="Donahue G."/>
            <person name="Yang P."/>
            <person name="Li Q."/>
            <person name="Li C."/>
            <person name="Zhang P."/>
            <person name="Huang Z."/>
            <person name="Berger S.L."/>
            <person name="Reinberg D."/>
            <person name="Wang J."/>
            <person name="Liebig J."/>
        </authorList>
    </citation>
    <scope>NUCLEOTIDE SEQUENCE [LARGE SCALE GENOMIC DNA]</scope>
    <source>
        <strain evidence="1 2">R22 G/1</strain>
    </source>
</reference>
<evidence type="ECO:0000313" key="2">
    <source>
        <dbReference type="Proteomes" id="UP000008237"/>
    </source>
</evidence>
<organism evidence="2">
    <name type="scientific">Harpegnathos saltator</name>
    <name type="common">Jerdon's jumping ant</name>
    <dbReference type="NCBI Taxonomy" id="610380"/>
    <lineage>
        <taxon>Eukaryota</taxon>
        <taxon>Metazoa</taxon>
        <taxon>Ecdysozoa</taxon>
        <taxon>Arthropoda</taxon>
        <taxon>Hexapoda</taxon>
        <taxon>Insecta</taxon>
        <taxon>Pterygota</taxon>
        <taxon>Neoptera</taxon>
        <taxon>Endopterygota</taxon>
        <taxon>Hymenoptera</taxon>
        <taxon>Apocrita</taxon>
        <taxon>Aculeata</taxon>
        <taxon>Formicoidea</taxon>
        <taxon>Formicidae</taxon>
        <taxon>Ponerinae</taxon>
        <taxon>Ponerini</taxon>
        <taxon>Harpegnathos</taxon>
    </lineage>
</organism>
<keyword evidence="2" id="KW-1185">Reference proteome</keyword>
<evidence type="ECO:0000313" key="1">
    <source>
        <dbReference type="EMBL" id="EFN79088.1"/>
    </source>
</evidence>
<feature type="non-terminal residue" evidence="1">
    <location>
        <position position="1"/>
    </location>
</feature>
<dbReference type="EMBL" id="GL451533">
    <property type="protein sequence ID" value="EFN79088.1"/>
    <property type="molecule type" value="Genomic_DNA"/>
</dbReference>
<sequence>FRDVEESLETFNGDDKVDVRRWLRDFEEMAVLCEWFDIQKVAYAKHLLRGSAKLFVNYEKCAKTWKKLRRALIVRLNELTSEA</sequence>
<proteinExistence type="predicted"/>
<feature type="non-terminal residue" evidence="1">
    <location>
        <position position="83"/>
    </location>
</feature>
<accession>E2BYZ4</accession>